<proteinExistence type="predicted"/>
<dbReference type="InterPro" id="IPR012334">
    <property type="entry name" value="Pectin_lyas_fold"/>
</dbReference>
<dbReference type="AlphaFoldDB" id="A0A0D3I316"/>
<dbReference type="Gene3D" id="2.160.20.10">
    <property type="entry name" value="Single-stranded right-handed beta-helix, Pectin lyase-like"/>
    <property type="match status" value="1"/>
</dbReference>
<dbReference type="SUPFAM" id="SSF51126">
    <property type="entry name" value="Pectin lyase-like"/>
    <property type="match status" value="1"/>
</dbReference>
<dbReference type="PaxDb" id="2903-EOD05651"/>
<dbReference type="EnsemblProtists" id="EOD05651">
    <property type="protein sequence ID" value="EOD05651"/>
    <property type="gene ID" value="EMIHUDRAFT_359919"/>
</dbReference>
<dbReference type="RefSeq" id="XP_005758080.1">
    <property type="nucleotide sequence ID" value="XM_005758023.1"/>
</dbReference>
<organism evidence="1 2">
    <name type="scientific">Emiliania huxleyi (strain CCMP1516)</name>
    <dbReference type="NCBI Taxonomy" id="280463"/>
    <lineage>
        <taxon>Eukaryota</taxon>
        <taxon>Haptista</taxon>
        <taxon>Haptophyta</taxon>
        <taxon>Prymnesiophyceae</taxon>
        <taxon>Isochrysidales</taxon>
        <taxon>Noelaerhabdaceae</taxon>
        <taxon>Emiliania</taxon>
    </lineage>
</organism>
<dbReference type="KEGG" id="ehx:EMIHUDRAFT_359919"/>
<accession>A0A0D3I316</accession>
<reference evidence="2" key="1">
    <citation type="journal article" date="2013" name="Nature">
        <title>Pan genome of the phytoplankton Emiliania underpins its global distribution.</title>
        <authorList>
            <person name="Read B.A."/>
            <person name="Kegel J."/>
            <person name="Klute M.J."/>
            <person name="Kuo A."/>
            <person name="Lefebvre S.C."/>
            <person name="Maumus F."/>
            <person name="Mayer C."/>
            <person name="Miller J."/>
            <person name="Monier A."/>
            <person name="Salamov A."/>
            <person name="Young J."/>
            <person name="Aguilar M."/>
            <person name="Claverie J.M."/>
            <person name="Frickenhaus S."/>
            <person name="Gonzalez K."/>
            <person name="Herman E.K."/>
            <person name="Lin Y.C."/>
            <person name="Napier J."/>
            <person name="Ogata H."/>
            <person name="Sarno A.F."/>
            <person name="Shmutz J."/>
            <person name="Schroeder D."/>
            <person name="de Vargas C."/>
            <person name="Verret F."/>
            <person name="von Dassow P."/>
            <person name="Valentin K."/>
            <person name="Van de Peer Y."/>
            <person name="Wheeler G."/>
            <person name="Dacks J.B."/>
            <person name="Delwiche C.F."/>
            <person name="Dyhrman S.T."/>
            <person name="Glockner G."/>
            <person name="John U."/>
            <person name="Richards T."/>
            <person name="Worden A.Z."/>
            <person name="Zhang X."/>
            <person name="Grigoriev I.V."/>
            <person name="Allen A.E."/>
            <person name="Bidle K."/>
            <person name="Borodovsky M."/>
            <person name="Bowler C."/>
            <person name="Brownlee C."/>
            <person name="Cock J.M."/>
            <person name="Elias M."/>
            <person name="Gladyshev V.N."/>
            <person name="Groth M."/>
            <person name="Guda C."/>
            <person name="Hadaegh A."/>
            <person name="Iglesias-Rodriguez M.D."/>
            <person name="Jenkins J."/>
            <person name="Jones B.M."/>
            <person name="Lawson T."/>
            <person name="Leese F."/>
            <person name="Lindquist E."/>
            <person name="Lobanov A."/>
            <person name="Lomsadze A."/>
            <person name="Malik S.B."/>
            <person name="Marsh M.E."/>
            <person name="Mackinder L."/>
            <person name="Mock T."/>
            <person name="Mueller-Roeber B."/>
            <person name="Pagarete A."/>
            <person name="Parker M."/>
            <person name="Probert I."/>
            <person name="Quesneville H."/>
            <person name="Raines C."/>
            <person name="Rensing S.A."/>
            <person name="Riano-Pachon D.M."/>
            <person name="Richier S."/>
            <person name="Rokitta S."/>
            <person name="Shiraiwa Y."/>
            <person name="Soanes D.M."/>
            <person name="van der Giezen M."/>
            <person name="Wahlund T.M."/>
            <person name="Williams B."/>
            <person name="Wilson W."/>
            <person name="Wolfe G."/>
            <person name="Wurch L.L."/>
        </authorList>
    </citation>
    <scope>NUCLEOTIDE SEQUENCE</scope>
</reference>
<dbReference type="Proteomes" id="UP000013827">
    <property type="component" value="Unassembled WGS sequence"/>
</dbReference>
<evidence type="ECO:0000313" key="2">
    <source>
        <dbReference type="Proteomes" id="UP000013827"/>
    </source>
</evidence>
<sequence length="200" mass="21200">MRSPRARASKALAEFSGSITRRTLTLAAALAASTSPTPSPAMEGMAMDAKGGHTMESSIAFFPGAPYIVDPAMTEVNTFSTISAALAAAPSGSTVIVRPGTYNERLIIRKTVNLLCPRVVLDWTSGTAYEAAVDVDLSGADAGNVYFMGLTVRHSCAINGDRNAAVYVHSPTRKVALEFPRLSDSAQHSPHTHRIGLIRR</sequence>
<dbReference type="GeneID" id="17251743"/>
<protein>
    <recommendedName>
        <fullName evidence="3">DUF1565 domain-containing protein</fullName>
    </recommendedName>
</protein>
<dbReference type="InterPro" id="IPR011050">
    <property type="entry name" value="Pectin_lyase_fold/virulence"/>
</dbReference>
<keyword evidence="2" id="KW-1185">Reference proteome</keyword>
<evidence type="ECO:0000313" key="1">
    <source>
        <dbReference type="EnsemblProtists" id="EOD05651"/>
    </source>
</evidence>
<evidence type="ECO:0008006" key="3">
    <source>
        <dbReference type="Google" id="ProtNLM"/>
    </source>
</evidence>
<name>A0A0D3I316_EMIH1</name>
<reference evidence="1" key="2">
    <citation type="submission" date="2024-10" db="UniProtKB">
        <authorList>
            <consortium name="EnsemblProtists"/>
        </authorList>
    </citation>
    <scope>IDENTIFICATION</scope>
</reference>
<dbReference type="HOGENOM" id="CLU_1368482_0_0_1"/>